<dbReference type="RefSeq" id="XP_013407598.1">
    <property type="nucleotide sequence ID" value="XM_013552144.1"/>
</dbReference>
<sequence>MLFHAMKMQCYRSWLCAASLAGARRVRQPPSVRSYIQHISQQKSRPLRNYQKRWSMLQSCQAVSHYCTSKQPTEGETVKAQWEPDGATSSTKEAGFSHIPEMPSDADNAIQEQAVMVGENEDGMGEALLASEVEVSNHETAGVKSPTKKKWAANKKSGVPKSSATGTNIKSTLKNHETLLKGIRSKVKTILYQAEGSVDTEAEINDLQEKCDKLFSWLTEENKKIEMKERSTVAMEFLKVLAAFGK</sequence>
<name>A0A1S3JB96_LINAN</name>
<organism evidence="2 3">
    <name type="scientific">Lingula anatina</name>
    <name type="common">Brachiopod</name>
    <name type="synonym">Lingula unguis</name>
    <dbReference type="NCBI Taxonomy" id="7574"/>
    <lineage>
        <taxon>Eukaryota</taxon>
        <taxon>Metazoa</taxon>
        <taxon>Spiralia</taxon>
        <taxon>Lophotrochozoa</taxon>
        <taxon>Brachiopoda</taxon>
        <taxon>Linguliformea</taxon>
        <taxon>Lingulata</taxon>
        <taxon>Lingulida</taxon>
        <taxon>Linguloidea</taxon>
        <taxon>Lingulidae</taxon>
        <taxon>Lingula</taxon>
    </lineage>
</organism>
<evidence type="ECO:0000256" key="1">
    <source>
        <dbReference type="SAM" id="MobiDB-lite"/>
    </source>
</evidence>
<accession>A0A1S3JB96</accession>
<gene>
    <name evidence="3" type="primary">LOC106171698</name>
</gene>
<keyword evidence="2" id="KW-1185">Reference proteome</keyword>
<dbReference type="Proteomes" id="UP000085678">
    <property type="component" value="Unplaced"/>
</dbReference>
<protein>
    <submittedName>
        <fullName evidence="3">Uncharacterized protein LOC106171698 isoform X2</fullName>
    </submittedName>
</protein>
<feature type="region of interest" description="Disordered" evidence="1">
    <location>
        <begin position="138"/>
        <end position="168"/>
    </location>
</feature>
<proteinExistence type="predicted"/>
<evidence type="ECO:0000313" key="2">
    <source>
        <dbReference type="Proteomes" id="UP000085678"/>
    </source>
</evidence>
<evidence type="ECO:0000313" key="3">
    <source>
        <dbReference type="RefSeq" id="XP_013407598.1"/>
    </source>
</evidence>
<dbReference type="GeneID" id="106171698"/>
<dbReference type="AlphaFoldDB" id="A0A1S3JB96"/>
<reference evidence="3" key="1">
    <citation type="submission" date="2025-08" db="UniProtKB">
        <authorList>
            <consortium name="RefSeq"/>
        </authorList>
    </citation>
    <scope>IDENTIFICATION</scope>
    <source>
        <tissue evidence="3">Gonads</tissue>
    </source>
</reference>